<organism evidence="1">
    <name type="scientific">freshwater metagenome</name>
    <dbReference type="NCBI Taxonomy" id="449393"/>
    <lineage>
        <taxon>unclassified sequences</taxon>
        <taxon>metagenomes</taxon>
        <taxon>ecological metagenomes</taxon>
    </lineage>
</organism>
<dbReference type="AlphaFoldDB" id="A0A6J7CSE1"/>
<sequence length="149" mass="16065">MSKRAPLVLLGLVLLVSLVFSGPVMQKLVGSVGGTMDQHPYSALSVVDANHAIQGVTWRKQVHFSNLPLRVQIDNRLGENHNYHWVAMQGWRVLSSGTVFLESNSSREIGIPVVAASAGMVTVALDGGSIYVRVPISIPGRAQDVKIQP</sequence>
<gene>
    <name evidence="1" type="ORF">UFOPK3381_00184</name>
</gene>
<reference evidence="1" key="1">
    <citation type="submission" date="2020-05" db="EMBL/GenBank/DDBJ databases">
        <authorList>
            <person name="Chiriac C."/>
            <person name="Salcher M."/>
            <person name="Ghai R."/>
            <person name="Kavagutti S V."/>
        </authorList>
    </citation>
    <scope>NUCLEOTIDE SEQUENCE</scope>
</reference>
<name>A0A6J7CSE1_9ZZZZ</name>
<proteinExistence type="predicted"/>
<dbReference type="EMBL" id="CAFBLN010000003">
    <property type="protein sequence ID" value="CAB4859798.1"/>
    <property type="molecule type" value="Genomic_DNA"/>
</dbReference>
<accession>A0A6J7CSE1</accession>
<evidence type="ECO:0000313" key="1">
    <source>
        <dbReference type="EMBL" id="CAB4859798.1"/>
    </source>
</evidence>
<protein>
    <submittedName>
        <fullName evidence="1">Unannotated protein</fullName>
    </submittedName>
</protein>